<dbReference type="SUPFAM" id="SSF50939">
    <property type="entry name" value="Sialidases"/>
    <property type="match status" value="1"/>
</dbReference>
<dbReference type="SUPFAM" id="SSF110296">
    <property type="entry name" value="Oligoxyloglucan reducing end-specific cellobiohydrolase"/>
    <property type="match status" value="1"/>
</dbReference>
<dbReference type="OrthoDB" id="9764804at2"/>
<gene>
    <name evidence="3" type="ORF">SAMN05421756_107251</name>
</gene>
<dbReference type="EMBL" id="FOFA01000007">
    <property type="protein sequence ID" value="SEQ99436.1"/>
    <property type="molecule type" value="Genomic_DNA"/>
</dbReference>
<organism evidence="3 4">
    <name type="scientific">Microlunatus flavus</name>
    <dbReference type="NCBI Taxonomy" id="1036181"/>
    <lineage>
        <taxon>Bacteria</taxon>
        <taxon>Bacillati</taxon>
        <taxon>Actinomycetota</taxon>
        <taxon>Actinomycetes</taxon>
        <taxon>Propionibacteriales</taxon>
        <taxon>Propionibacteriaceae</taxon>
        <taxon>Microlunatus</taxon>
    </lineage>
</organism>
<dbReference type="RefSeq" id="WP_091183351.1">
    <property type="nucleotide sequence ID" value="NZ_FOFA01000007.1"/>
</dbReference>
<reference evidence="4" key="1">
    <citation type="submission" date="2016-10" db="EMBL/GenBank/DDBJ databases">
        <authorList>
            <person name="Varghese N."/>
            <person name="Submissions S."/>
        </authorList>
    </citation>
    <scope>NUCLEOTIDE SEQUENCE [LARGE SCALE GENOMIC DNA]</scope>
    <source>
        <strain evidence="4">CGMCC 4.6856</strain>
    </source>
</reference>
<proteinExistence type="predicted"/>
<evidence type="ECO:0000313" key="4">
    <source>
        <dbReference type="Proteomes" id="UP000198504"/>
    </source>
</evidence>
<dbReference type="Proteomes" id="UP000198504">
    <property type="component" value="Unassembled WGS sequence"/>
</dbReference>
<evidence type="ECO:0000256" key="1">
    <source>
        <dbReference type="SAM" id="MobiDB-lite"/>
    </source>
</evidence>
<feature type="compositionally biased region" description="Polar residues" evidence="1">
    <location>
        <begin position="598"/>
        <end position="612"/>
    </location>
</feature>
<dbReference type="InterPro" id="IPR015943">
    <property type="entry name" value="WD40/YVTN_repeat-like_dom_sf"/>
</dbReference>
<accession>A0A1H9KJV8</accession>
<dbReference type="InterPro" id="IPR036278">
    <property type="entry name" value="Sialidase_sf"/>
</dbReference>
<evidence type="ECO:0000313" key="3">
    <source>
        <dbReference type="EMBL" id="SEQ99436.1"/>
    </source>
</evidence>
<dbReference type="AlphaFoldDB" id="A0A1H9KJV8"/>
<evidence type="ECO:0000256" key="2">
    <source>
        <dbReference type="SAM" id="SignalP"/>
    </source>
</evidence>
<keyword evidence="4" id="KW-1185">Reference proteome</keyword>
<keyword evidence="2" id="KW-0732">Signal</keyword>
<protein>
    <recommendedName>
        <fullName evidence="5">Glycosyl hydrolase</fullName>
    </recommendedName>
</protein>
<name>A0A1H9KJV8_9ACTN</name>
<dbReference type="Gene3D" id="2.130.10.10">
    <property type="entry name" value="YVTN repeat-like/Quinoprotein amine dehydrogenase"/>
    <property type="match status" value="3"/>
</dbReference>
<feature type="chain" id="PRO_5011480543" description="Glycosyl hydrolase" evidence="2">
    <location>
        <begin position="31"/>
        <end position="874"/>
    </location>
</feature>
<feature type="signal peptide" evidence="2">
    <location>
        <begin position="1"/>
        <end position="30"/>
    </location>
</feature>
<evidence type="ECO:0008006" key="5">
    <source>
        <dbReference type="Google" id="ProtNLM"/>
    </source>
</evidence>
<dbReference type="STRING" id="1036181.SAMN05421756_107251"/>
<sequence length="874" mass="92205">MPSRLRSVPVVLVATLATLTVTAFVAPADAAGHPHKRQAVTMLHKQLAVPQRAAALDHHANRQADAGEQGGEEDEDEAGALRARAAYEQSIVAAPAAVAPAAGLLEAHRAAAALPSRGRRWDEVTDKPFLNDPVGRGQNYGVGWGVVTGRMTAFTARGGSVWAGSASGGVWRTGNRGKTWTTDDKGLPRLAVGALATSPKDDSLWVGTGEPNNSAESQYGVGVYQQKRGSKTWRRVGGHEIDGAGVHRISWIGSYVYAATTHGLFRRSRTASRTTAWTAVLQPGGPALYPPTSDVTDVIAVPGSRGREVLAVVGWMGFSDPPDVGRNGFYVGSGGAGSFARVGLTGDIDAKTVARTTLSSSQGRLYAVVADSSTGDLSGQGVFVSRSGDPAGPWSRIADVDKLAASGSALGDLTSGYYPGVQAWYNQNIVADPKDADHLYLQLEEVFESTDGGASWATVGPYWNYDISCEQADGDPYDCPPTTHPDQHAGMIYRGQFWAGNDGGVWRRPTSQHSRGRWTNLNADLHTLQNFSVAAGPVGKETAYWGGLQDNGESYARTNLKQVEQAFTGDGGDTLVDPRAGDRAVMEYTNLDMWRTTDGGQTQTEISPSCLTATDPPKTCDPNPRFIAPIEMDVHDPDHWVAGGQYVWIDTKSWATTCDSAGCDWKKVYDTGEGHQVTALGVSGGTTYAAWCGPCNPEEDAPFERGLATNVGGSWHTVPLDGIPNRYLTSIAVDPANPAHVYVSVGSYSRRWIPDAGQGHVFESRDGGGSWTDVSGTLPDAPVYTVAIAGSQLVAGTEVGVFGVDRSTSTPAPAAAAGAKATAGGRSVATPTSWYALDKGLPEVTVWDLQVTSGGELVAGTHGRGTWRLKLPAS</sequence>
<feature type="region of interest" description="Disordered" evidence="1">
    <location>
        <begin position="596"/>
        <end position="617"/>
    </location>
</feature>
<feature type="region of interest" description="Disordered" evidence="1">
    <location>
        <begin position="51"/>
        <end position="79"/>
    </location>
</feature>